<reference evidence="8" key="1">
    <citation type="journal article" date="2002" name="Science">
        <title>The draft genome of Ciona intestinalis: insights into chordate and vertebrate origins.</title>
        <authorList>
            <person name="Dehal P."/>
            <person name="Satou Y."/>
            <person name="Campbell R.K."/>
            <person name="Chapman J."/>
            <person name="Degnan B."/>
            <person name="De Tomaso A."/>
            <person name="Davidson B."/>
            <person name="Di Gregorio A."/>
            <person name="Gelpke M."/>
            <person name="Goodstein D.M."/>
            <person name="Harafuji N."/>
            <person name="Hastings K.E."/>
            <person name="Ho I."/>
            <person name="Hotta K."/>
            <person name="Huang W."/>
            <person name="Kawashima T."/>
            <person name="Lemaire P."/>
            <person name="Martinez D."/>
            <person name="Meinertzhagen I.A."/>
            <person name="Necula S."/>
            <person name="Nonaka M."/>
            <person name="Putnam N."/>
            <person name="Rash S."/>
            <person name="Saiga H."/>
            <person name="Satake M."/>
            <person name="Terry A."/>
            <person name="Yamada L."/>
            <person name="Wang H.G."/>
            <person name="Awazu S."/>
            <person name="Azumi K."/>
            <person name="Boore J."/>
            <person name="Branno M."/>
            <person name="Chin-Bow S."/>
            <person name="DeSantis R."/>
            <person name="Doyle S."/>
            <person name="Francino P."/>
            <person name="Keys D.N."/>
            <person name="Haga S."/>
            <person name="Hayashi H."/>
            <person name="Hino K."/>
            <person name="Imai K.S."/>
            <person name="Inaba K."/>
            <person name="Kano S."/>
            <person name="Kobayashi K."/>
            <person name="Kobayashi M."/>
            <person name="Lee B.I."/>
            <person name="Makabe K.W."/>
            <person name="Manohar C."/>
            <person name="Matassi G."/>
            <person name="Medina M."/>
            <person name="Mochizuki Y."/>
            <person name="Mount S."/>
            <person name="Morishita T."/>
            <person name="Miura S."/>
            <person name="Nakayama A."/>
            <person name="Nishizaka S."/>
            <person name="Nomoto H."/>
            <person name="Ohta F."/>
            <person name="Oishi K."/>
            <person name="Rigoutsos I."/>
            <person name="Sano M."/>
            <person name="Sasaki A."/>
            <person name="Sasakura Y."/>
            <person name="Shoguchi E."/>
            <person name="Shin-i T."/>
            <person name="Spagnuolo A."/>
            <person name="Stainier D."/>
            <person name="Suzuki M.M."/>
            <person name="Tassy O."/>
            <person name="Takatori N."/>
            <person name="Tokuoka M."/>
            <person name="Yagi K."/>
            <person name="Yoshizaki F."/>
            <person name="Wada S."/>
            <person name="Zhang C."/>
            <person name="Hyatt P.D."/>
            <person name="Larimer F."/>
            <person name="Detter C."/>
            <person name="Doggett N."/>
            <person name="Glavina T."/>
            <person name="Hawkins T."/>
            <person name="Richardson P."/>
            <person name="Lucas S."/>
            <person name="Kohara Y."/>
            <person name="Levine M."/>
            <person name="Satoh N."/>
            <person name="Rokhsar D.S."/>
        </authorList>
    </citation>
    <scope>NUCLEOTIDE SEQUENCE [LARGE SCALE GENOMIC DNA]</scope>
</reference>
<protein>
    <recommendedName>
        <fullName evidence="9">U4/U6.U5 tri-snRNP-associated protein 1</fullName>
    </recommendedName>
</protein>
<evidence type="ECO:0000256" key="2">
    <source>
        <dbReference type="ARBA" id="ARBA00006076"/>
    </source>
</evidence>
<feature type="compositionally biased region" description="Acidic residues" evidence="6">
    <location>
        <begin position="574"/>
        <end position="591"/>
    </location>
</feature>
<evidence type="ECO:0008006" key="9">
    <source>
        <dbReference type="Google" id="ProtNLM"/>
    </source>
</evidence>
<comment type="subcellular location">
    <subcellularLocation>
        <location evidence="1">Nucleus</location>
    </subcellularLocation>
</comment>
<evidence type="ECO:0000256" key="6">
    <source>
        <dbReference type="SAM" id="MobiDB-lite"/>
    </source>
</evidence>
<keyword evidence="3" id="KW-0507">mRNA processing</keyword>
<feature type="region of interest" description="Disordered" evidence="6">
    <location>
        <begin position="153"/>
        <end position="190"/>
    </location>
</feature>
<feature type="region of interest" description="Disordered" evidence="6">
    <location>
        <begin position="419"/>
        <end position="481"/>
    </location>
</feature>
<dbReference type="Ensembl" id="ENSCINT00000018370.3">
    <property type="protein sequence ID" value="ENSCINP00000018370.3"/>
    <property type="gene ID" value="ENSCING00000009048.3"/>
</dbReference>
<reference evidence="7" key="3">
    <citation type="submission" date="2025-08" db="UniProtKB">
        <authorList>
            <consortium name="Ensembl"/>
        </authorList>
    </citation>
    <scope>IDENTIFICATION</scope>
</reference>
<keyword evidence="5" id="KW-0539">Nucleus</keyword>
<feature type="compositionally biased region" description="Gly residues" evidence="6">
    <location>
        <begin position="158"/>
        <end position="168"/>
    </location>
</feature>
<organism evidence="7 8">
    <name type="scientific">Ciona intestinalis</name>
    <name type="common">Transparent sea squirt</name>
    <name type="synonym">Ascidia intestinalis</name>
    <dbReference type="NCBI Taxonomy" id="7719"/>
    <lineage>
        <taxon>Eukaryota</taxon>
        <taxon>Metazoa</taxon>
        <taxon>Chordata</taxon>
        <taxon>Tunicata</taxon>
        <taxon>Ascidiacea</taxon>
        <taxon>Phlebobranchia</taxon>
        <taxon>Cionidae</taxon>
        <taxon>Ciona</taxon>
    </lineage>
</organism>
<feature type="compositionally biased region" description="Basic residues" evidence="6">
    <location>
        <begin position="419"/>
        <end position="430"/>
    </location>
</feature>
<dbReference type="Proteomes" id="UP000008144">
    <property type="component" value="Chromosome 3"/>
</dbReference>
<dbReference type="FunCoup" id="F6R6C4">
    <property type="interactions" value="1098"/>
</dbReference>
<feature type="compositionally biased region" description="Basic residues" evidence="6">
    <location>
        <begin position="1"/>
        <end position="22"/>
    </location>
</feature>
<comment type="similarity">
    <text evidence="2">Belongs to the SNU66/SART1 family.</text>
</comment>
<dbReference type="GO" id="GO:0000481">
    <property type="term" value="P:maturation of 5S rRNA"/>
    <property type="evidence" value="ECO:0000318"/>
    <property type="project" value="GO_Central"/>
</dbReference>
<dbReference type="HOGENOM" id="CLU_009379_3_0_1"/>
<name>F6R6C4_CIOIN</name>
<feature type="region of interest" description="Disordered" evidence="6">
    <location>
        <begin position="208"/>
        <end position="241"/>
    </location>
</feature>
<keyword evidence="4" id="KW-0508">mRNA splicing</keyword>
<feature type="region of interest" description="Disordered" evidence="6">
    <location>
        <begin position="1"/>
        <end position="138"/>
    </location>
</feature>
<evidence type="ECO:0000256" key="5">
    <source>
        <dbReference type="ARBA" id="ARBA00023242"/>
    </source>
</evidence>
<feature type="region of interest" description="Disordered" evidence="6">
    <location>
        <begin position="373"/>
        <end position="396"/>
    </location>
</feature>
<reference evidence="7" key="2">
    <citation type="journal article" date="2008" name="Genome Biol.">
        <title>Improved genome assembly and evidence-based global gene model set for the chordate Ciona intestinalis: new insight into intron and operon populations.</title>
        <authorList>
            <person name="Satou Y."/>
            <person name="Mineta K."/>
            <person name="Ogasawara M."/>
            <person name="Sasakura Y."/>
            <person name="Shoguchi E."/>
            <person name="Ueno K."/>
            <person name="Yamada L."/>
            <person name="Matsumoto J."/>
            <person name="Wasserscheid J."/>
            <person name="Dewar K."/>
            <person name="Wiley G.B."/>
            <person name="Macmil S.L."/>
            <person name="Roe B.A."/>
            <person name="Zeller R.W."/>
            <person name="Hastings K.E."/>
            <person name="Lemaire P."/>
            <person name="Lindquist E."/>
            <person name="Endo T."/>
            <person name="Hotta K."/>
            <person name="Inaba K."/>
        </authorList>
    </citation>
    <scope>NUCLEOTIDE SEQUENCE [LARGE SCALE GENOMIC DNA]</scope>
    <source>
        <strain evidence="7">wild type</strain>
    </source>
</reference>
<dbReference type="AlphaFoldDB" id="F6R6C4"/>
<accession>F6R6C4</accession>
<feature type="compositionally biased region" description="Basic and acidic residues" evidence="6">
    <location>
        <begin position="383"/>
        <end position="396"/>
    </location>
</feature>
<dbReference type="Pfam" id="PF19252">
    <property type="entry name" value="HIND"/>
    <property type="match status" value="1"/>
</dbReference>
<feature type="compositionally biased region" description="Basic and acidic residues" evidence="6">
    <location>
        <begin position="173"/>
        <end position="190"/>
    </location>
</feature>
<evidence type="ECO:0000313" key="7">
    <source>
        <dbReference type="Ensembl" id="ENSCINP00000018370.3"/>
    </source>
</evidence>
<dbReference type="EMBL" id="EAAA01001772">
    <property type="status" value="NOT_ANNOTATED_CDS"/>
    <property type="molecule type" value="Genomic_DNA"/>
</dbReference>
<dbReference type="GO" id="GO:0046540">
    <property type="term" value="C:U4/U6 x U5 tri-snRNP complex"/>
    <property type="evidence" value="ECO:0000318"/>
    <property type="project" value="GO_Central"/>
</dbReference>
<feature type="compositionally biased region" description="Basic and acidic residues" evidence="6">
    <location>
        <begin position="117"/>
        <end position="136"/>
    </location>
</feature>
<feature type="compositionally biased region" description="Basic and acidic residues" evidence="6">
    <location>
        <begin position="78"/>
        <end position="107"/>
    </location>
</feature>
<dbReference type="PANTHER" id="PTHR14152:SF5">
    <property type="entry name" value="U4_U6.U5 TRI-SNRNP-ASSOCIATED PROTEIN 1"/>
    <property type="match status" value="1"/>
</dbReference>
<proteinExistence type="inferred from homology"/>
<feature type="compositionally biased region" description="Basic and acidic residues" evidence="6">
    <location>
        <begin position="455"/>
        <end position="465"/>
    </location>
</feature>
<evidence type="ECO:0000256" key="3">
    <source>
        <dbReference type="ARBA" id="ARBA00022664"/>
    </source>
</evidence>
<dbReference type="InterPro" id="IPR005011">
    <property type="entry name" value="SNU66/SART1"/>
</dbReference>
<dbReference type="STRING" id="7719.ENSCINP00000018370"/>
<dbReference type="InParanoid" id="F6R6C4"/>
<evidence type="ECO:0000313" key="8">
    <source>
        <dbReference type="Proteomes" id="UP000008144"/>
    </source>
</evidence>
<evidence type="ECO:0000256" key="1">
    <source>
        <dbReference type="ARBA" id="ARBA00004123"/>
    </source>
</evidence>
<dbReference type="PANTHER" id="PTHR14152">
    <property type="entry name" value="SQUAMOUS CELL CARCINOMA ANTIGEN RECOGNISED BY CYTOTOXIC T LYMPHOCYTES"/>
    <property type="match status" value="1"/>
</dbReference>
<feature type="region of interest" description="Disordered" evidence="6">
    <location>
        <begin position="574"/>
        <end position="604"/>
    </location>
</feature>
<dbReference type="OMA" id="KRRDYTG"/>
<reference evidence="7" key="4">
    <citation type="submission" date="2025-09" db="UniProtKB">
        <authorList>
            <consortium name="Ensembl"/>
        </authorList>
    </citation>
    <scope>IDENTIFICATION</scope>
</reference>
<dbReference type="Pfam" id="PF03343">
    <property type="entry name" value="SART-1"/>
    <property type="match status" value="1"/>
</dbReference>
<dbReference type="GeneTree" id="ENSGT00390000007071"/>
<evidence type="ECO:0000256" key="4">
    <source>
        <dbReference type="ARBA" id="ARBA00023187"/>
    </source>
</evidence>
<dbReference type="GO" id="GO:0045292">
    <property type="term" value="P:mRNA cis splicing, via spliceosome"/>
    <property type="evidence" value="ECO:0000318"/>
    <property type="project" value="GO_Central"/>
</dbReference>
<keyword evidence="8" id="KW-1185">Reference proteome</keyword>
<dbReference type="InterPro" id="IPR045347">
    <property type="entry name" value="HIND"/>
</dbReference>
<sequence>MGSRKEHKHKKESRHKHKRKHRYSDSDEGSRSPSVKRKKHDREREHKSSSTRQLFAPPSPYIFTGTYLFRNIRSRRERSRERGNSGERRSQETRTEVKIKTEIRTNEPIENAPPYPEEERTIVLKEEPEETEKKSESLSIEATNALRAKLGLKPLNVGGSGSGNGDNAGGEDEFVHAPAEHLGEKKKQEIMKEKILASKRKREIAKKMSKVRTLGEENEEESAANWVLKSRSTQQQREQEEKMMKLGEEFGVSDLIESELGSKKNVPAYTEKDLTGLSVEHSVESFREGKDAVLVIKDKDILASDDEDVLHSINIDDVEKSKKNLEVKRRGVGYKAYEEEEIDDMGFFKAKVVLGKYDEEIEGEKSSKFKIGRSGQVDTSWEQQKEQMKQEIRAKGESLTLPPLKIASEYLTEEEMKFKKRKRKVKKVRKRDVLKPEDILPLPGSSQSVNHGSRKTKEVDGKGGNDGRSSVNNNDDDDVIDDEEDAINDLQRALEKSRRAKQKKSNSVVDSGALRVAKHLETLGQVKLEKPDEQFTNTLFLNATDEFCRQLKSLPTYGLFYSGAHMPVKQEIKQEEDDMDVDENPESEDESNTSKWSSVHPNNGHKIEHVVPTQEVEGEHAPIEAEPLAATGLMGALKLAERKGYLGEEKKKGNVVVTTNLNIQAKHYSIEDKNAVDYLDKYAHEKYSKGITTEFSEKKDYKPKVNIEYVDEKGRNLSAKEAFRKLSHRFHGKGSGKMKQEKRMKKMTEQETMLHMSSTDTPLNTVAMMKDKQRAESSPYIVLSGAGKTLMVGGGSSIHKFW</sequence>